<dbReference type="Gene3D" id="3.40.50.2300">
    <property type="match status" value="2"/>
</dbReference>
<sequence length="542" mass="55568">MRAHRAPGPARGNEVSGGLMASTSAGRRGMRRRAAAGLLVVPLLVAVGCSRSGEDAVAKGPGSGGGGPAATGTQDGKAPVGGGAPGDFGTLKDVCGKGDGKPLTKKADRGVTEKQISVSVTGDPGAPAQPGLGKEFFEMADGFTKWCNGLGGINGRTIKLTQRDAALSNVGTVMTAACQNDFMVVGGGNPFDNDGVKARTGCKLGAFPAYVVGEESAKADLQVLAVGLPTTTTVVGAYKAVFAARPEVKAKVGLLGQNMASLRPAMARYKAGVEAAGGTIVFKEDVPVMPPPGRTTLEKMKQAGVEMLITTWLAVDSASMFREMDAMNWHPKVIVSDASAYNRYTLASAKNSKIPDTYIYPTYVPQSLGDKNPAVQKALEILHLAEPSKDLEFFHMSGINSWLLWASAVKECGTDLTTECVLAKGKRANWDAGGLFAPGPIVETKDVRASDCFTMVKATAKGFEYDAALTKPNKAEFFNCDPANVVAVAPGAPSAPPSAPATTPPADGGTAPPPAGDSGTGSPPPADGGEPPPAAPPEEVTS</sequence>
<evidence type="ECO:0000256" key="1">
    <source>
        <dbReference type="ARBA" id="ARBA00010062"/>
    </source>
</evidence>
<evidence type="ECO:0000259" key="4">
    <source>
        <dbReference type="Pfam" id="PF13458"/>
    </source>
</evidence>
<gene>
    <name evidence="5" type="ORF">EHYA_10147</name>
</gene>
<reference evidence="5 6" key="1">
    <citation type="submission" date="2018-12" db="EMBL/GenBank/DDBJ databases">
        <title>Draft genome sequence of Embleya hyalina NBRC 13850T.</title>
        <authorList>
            <person name="Komaki H."/>
            <person name="Hosoyama A."/>
            <person name="Kimura A."/>
            <person name="Ichikawa N."/>
            <person name="Tamura T."/>
        </authorList>
    </citation>
    <scope>NUCLEOTIDE SEQUENCE [LARGE SCALE GENOMIC DNA]</scope>
    <source>
        <strain evidence="5 6">NBRC 13850</strain>
    </source>
</reference>
<evidence type="ECO:0000313" key="5">
    <source>
        <dbReference type="EMBL" id="GCE02370.1"/>
    </source>
</evidence>
<feature type="region of interest" description="Disordered" evidence="3">
    <location>
        <begin position="491"/>
        <end position="542"/>
    </location>
</feature>
<comment type="similarity">
    <text evidence="1">Belongs to the leucine-binding protein family.</text>
</comment>
<protein>
    <recommendedName>
        <fullName evidence="4">Leucine-binding protein domain-containing protein</fullName>
    </recommendedName>
</protein>
<feature type="region of interest" description="Disordered" evidence="3">
    <location>
        <begin position="54"/>
        <end position="85"/>
    </location>
</feature>
<dbReference type="PANTHER" id="PTHR47235">
    <property type="entry name" value="BLR6548 PROTEIN"/>
    <property type="match status" value="1"/>
</dbReference>
<dbReference type="Proteomes" id="UP000286931">
    <property type="component" value="Unassembled WGS sequence"/>
</dbReference>
<dbReference type="AlphaFoldDB" id="A0A401Z677"/>
<feature type="domain" description="Leucine-binding protein" evidence="4">
    <location>
        <begin position="133"/>
        <end position="462"/>
    </location>
</feature>
<accession>A0A401Z677</accession>
<keyword evidence="6" id="KW-1185">Reference proteome</keyword>
<evidence type="ECO:0000256" key="3">
    <source>
        <dbReference type="SAM" id="MobiDB-lite"/>
    </source>
</evidence>
<feature type="region of interest" description="Disordered" evidence="3">
    <location>
        <begin position="1"/>
        <end position="26"/>
    </location>
</feature>
<dbReference type="InterPro" id="IPR028081">
    <property type="entry name" value="Leu-bd"/>
</dbReference>
<dbReference type="InterPro" id="IPR028082">
    <property type="entry name" value="Peripla_BP_I"/>
</dbReference>
<feature type="compositionally biased region" description="Pro residues" evidence="3">
    <location>
        <begin position="522"/>
        <end position="536"/>
    </location>
</feature>
<evidence type="ECO:0000256" key="2">
    <source>
        <dbReference type="ARBA" id="ARBA00022729"/>
    </source>
</evidence>
<feature type="compositionally biased region" description="Low complexity" evidence="3">
    <location>
        <begin position="504"/>
        <end position="521"/>
    </location>
</feature>
<name>A0A401Z677_9ACTN</name>
<proteinExistence type="inferred from homology"/>
<keyword evidence="2" id="KW-0732">Signal</keyword>
<comment type="caution">
    <text evidence="5">The sequence shown here is derived from an EMBL/GenBank/DDBJ whole genome shotgun (WGS) entry which is preliminary data.</text>
</comment>
<organism evidence="5 6">
    <name type="scientific">Embleya hyalina</name>
    <dbReference type="NCBI Taxonomy" id="516124"/>
    <lineage>
        <taxon>Bacteria</taxon>
        <taxon>Bacillati</taxon>
        <taxon>Actinomycetota</taxon>
        <taxon>Actinomycetes</taxon>
        <taxon>Kitasatosporales</taxon>
        <taxon>Streptomycetaceae</taxon>
        <taxon>Embleya</taxon>
    </lineage>
</organism>
<dbReference type="Pfam" id="PF13458">
    <property type="entry name" value="Peripla_BP_6"/>
    <property type="match status" value="1"/>
</dbReference>
<dbReference type="SUPFAM" id="SSF53822">
    <property type="entry name" value="Periplasmic binding protein-like I"/>
    <property type="match status" value="1"/>
</dbReference>
<feature type="compositionally biased region" description="Pro residues" evidence="3">
    <location>
        <begin position="493"/>
        <end position="503"/>
    </location>
</feature>
<dbReference type="PANTHER" id="PTHR47235:SF1">
    <property type="entry name" value="BLR6548 PROTEIN"/>
    <property type="match status" value="1"/>
</dbReference>
<evidence type="ECO:0000313" key="6">
    <source>
        <dbReference type="Proteomes" id="UP000286931"/>
    </source>
</evidence>
<dbReference type="EMBL" id="BIFH01000062">
    <property type="protein sequence ID" value="GCE02370.1"/>
    <property type="molecule type" value="Genomic_DNA"/>
</dbReference>